<organism evidence="2 3">
    <name type="scientific">Roseospira marina</name>
    <dbReference type="NCBI Taxonomy" id="140057"/>
    <lineage>
        <taxon>Bacteria</taxon>
        <taxon>Pseudomonadati</taxon>
        <taxon>Pseudomonadota</taxon>
        <taxon>Alphaproteobacteria</taxon>
        <taxon>Rhodospirillales</taxon>
        <taxon>Rhodospirillaceae</taxon>
        <taxon>Roseospira</taxon>
    </lineage>
</organism>
<feature type="transmembrane region" description="Helical" evidence="1">
    <location>
        <begin position="67"/>
        <end position="86"/>
    </location>
</feature>
<protein>
    <submittedName>
        <fullName evidence="2">Uncharacterized protein</fullName>
    </submittedName>
</protein>
<accession>A0A5M6I9F5</accession>
<name>A0A5M6I9F5_9PROT</name>
<keyword evidence="3" id="KW-1185">Reference proteome</keyword>
<gene>
    <name evidence="2" type="ORF">F1188_13680</name>
</gene>
<sequence length="121" mass="12043">MSNGRVGAYGLGLAAAVGLGLALYTYATPLTGVTGTAGAAIAIALATAVLVSAVGLVVSRRPGWRNVLHALAFVALVGTAIAAFFLHEWGVLVAMALGLMALLVSLTGIGARTHSRTEVSG</sequence>
<proteinExistence type="predicted"/>
<feature type="transmembrane region" description="Helical" evidence="1">
    <location>
        <begin position="92"/>
        <end position="111"/>
    </location>
</feature>
<keyword evidence="1" id="KW-1133">Transmembrane helix</keyword>
<dbReference type="AlphaFoldDB" id="A0A5M6I9F5"/>
<dbReference type="RefSeq" id="WP_150063002.1">
    <property type="nucleotide sequence ID" value="NZ_JACHII010000012.1"/>
</dbReference>
<keyword evidence="1" id="KW-0812">Transmembrane</keyword>
<evidence type="ECO:0000313" key="2">
    <source>
        <dbReference type="EMBL" id="KAA5604871.1"/>
    </source>
</evidence>
<dbReference type="Proteomes" id="UP000324065">
    <property type="component" value="Unassembled WGS sequence"/>
</dbReference>
<evidence type="ECO:0000256" key="1">
    <source>
        <dbReference type="SAM" id="Phobius"/>
    </source>
</evidence>
<dbReference type="EMBL" id="VWPJ01000013">
    <property type="protein sequence ID" value="KAA5604871.1"/>
    <property type="molecule type" value="Genomic_DNA"/>
</dbReference>
<keyword evidence="1" id="KW-0472">Membrane</keyword>
<feature type="transmembrane region" description="Helical" evidence="1">
    <location>
        <begin position="7"/>
        <end position="27"/>
    </location>
</feature>
<feature type="transmembrane region" description="Helical" evidence="1">
    <location>
        <begin position="39"/>
        <end position="58"/>
    </location>
</feature>
<evidence type="ECO:0000313" key="3">
    <source>
        <dbReference type="Proteomes" id="UP000324065"/>
    </source>
</evidence>
<reference evidence="2 3" key="1">
    <citation type="submission" date="2019-09" db="EMBL/GenBank/DDBJ databases">
        <title>Genome sequence of Roseospira marina, one of the more divergent members of the non-sulfur purple photosynthetic bacterial family, the Rhodospirillaceae.</title>
        <authorList>
            <person name="Meyer T."/>
            <person name="Kyndt J."/>
        </authorList>
    </citation>
    <scope>NUCLEOTIDE SEQUENCE [LARGE SCALE GENOMIC DNA]</scope>
    <source>
        <strain evidence="2 3">DSM 15113</strain>
    </source>
</reference>
<comment type="caution">
    <text evidence="2">The sequence shown here is derived from an EMBL/GenBank/DDBJ whole genome shotgun (WGS) entry which is preliminary data.</text>
</comment>